<gene>
    <name evidence="1" type="ORF">THARTR1_07483</name>
</gene>
<comment type="caution">
    <text evidence="1">The sequence shown here is derived from an EMBL/GenBank/DDBJ whole genome shotgun (WGS) entry which is preliminary data.</text>
</comment>
<proteinExistence type="predicted"/>
<organism evidence="1 2">
    <name type="scientific">Trichoderma harzianum</name>
    <name type="common">Hypocrea lixii</name>
    <dbReference type="NCBI Taxonomy" id="5544"/>
    <lineage>
        <taxon>Eukaryota</taxon>
        <taxon>Fungi</taxon>
        <taxon>Dikarya</taxon>
        <taxon>Ascomycota</taxon>
        <taxon>Pezizomycotina</taxon>
        <taxon>Sordariomycetes</taxon>
        <taxon>Hypocreomycetidae</taxon>
        <taxon>Hypocreales</taxon>
        <taxon>Hypocreaceae</taxon>
        <taxon>Trichoderma</taxon>
    </lineage>
</organism>
<accession>A0A2K0U3B9</accession>
<reference evidence="1 2" key="1">
    <citation type="submission" date="2017-02" db="EMBL/GenBank/DDBJ databases">
        <title>Genomes of Trichoderma spp. with biocontrol activity.</title>
        <authorList>
            <person name="Gardiner D."/>
            <person name="Kazan K."/>
            <person name="Vos C."/>
            <person name="Harvey P."/>
        </authorList>
    </citation>
    <scope>NUCLEOTIDE SEQUENCE [LARGE SCALE GENOMIC DNA]</scope>
    <source>
        <strain evidence="1 2">Tr1</strain>
    </source>
</reference>
<dbReference type="AlphaFoldDB" id="A0A2K0U3B9"/>
<dbReference type="EMBL" id="MTYI01000111">
    <property type="protein sequence ID" value="PNP52274.1"/>
    <property type="molecule type" value="Genomic_DNA"/>
</dbReference>
<dbReference type="OrthoDB" id="4880172at2759"/>
<name>A0A2K0U3B9_TRIHA</name>
<evidence type="ECO:0000313" key="2">
    <source>
        <dbReference type="Proteomes" id="UP000236290"/>
    </source>
</evidence>
<dbReference type="Proteomes" id="UP000236290">
    <property type="component" value="Unassembled WGS sequence"/>
</dbReference>
<protein>
    <submittedName>
        <fullName evidence="1">Uncharacterized protein</fullName>
    </submittedName>
</protein>
<evidence type="ECO:0000313" key="1">
    <source>
        <dbReference type="EMBL" id="PNP52274.1"/>
    </source>
</evidence>
<sequence length="111" mass="12557">MDDGLINAQFPGGYSNQPDAVFMVQKKLERKEVMAEMQPLLVRLRGKWTDELAADIAATLTPQKLQVMQPLAKALLSGWIYQQEAKIRSVAEERRGGHDVRCMERDGDNSR</sequence>